<feature type="region of interest" description="Disordered" evidence="1">
    <location>
        <begin position="1"/>
        <end position="75"/>
    </location>
</feature>
<dbReference type="PANTHER" id="PTHR38436">
    <property type="entry name" value="POLYKETIDE CYCLASE SNOAL-LIKE DOMAIN"/>
    <property type="match status" value="1"/>
</dbReference>
<sequence length="437" mass="48511">MSSAPQLPVPTHTDTKPVVKSPVQSTVDSPASRTATEFRLPDVPTTLVQASVPTWSSQAPAPTAPEGSATPPPRTMPRDFAIAIAPGTGKPKRGLVPGRRRQPMRGYEDRFTDIVDYCIDVTDRIWEDQDVGYIYDTYANGVRIHDDRGWKYGVEAVVEGTIATINAFPDSRHYADDVIWAGDEDQGFVTSHRALNIGHQTGPYKWAPQPTGKEIRIWVIANCVSKENLFYEEWVLYNTAARLLQLGVNVTEAAQTYAIAGGARLDDHQLSEVDRLLAGRKPTRYELPPAGAFNVEHAVRALFHDVYNRRDFSAIDRLYAQSVRWHGTSNREGRGRSAVRGMARNLLATFPDLGLSVDEVYWMGNDDDGYSVSVRWSAAGTHRGLGLYGAPTNRRAFVWGISQLYFQQGRIVEDWSLFNEFDVIAQLVGEPGAVSFA</sequence>
<evidence type="ECO:0008006" key="4">
    <source>
        <dbReference type="Google" id="ProtNLM"/>
    </source>
</evidence>
<dbReference type="InterPro" id="IPR009959">
    <property type="entry name" value="Cyclase_SnoaL-like"/>
</dbReference>
<dbReference type="RefSeq" id="WP_119971953.1">
    <property type="nucleotide sequence ID" value="NZ_JBHSQA010000025.1"/>
</dbReference>
<feature type="compositionally biased region" description="Polar residues" evidence="1">
    <location>
        <begin position="46"/>
        <end position="60"/>
    </location>
</feature>
<protein>
    <recommendedName>
        <fullName evidence="4">Ester cyclase</fullName>
    </recommendedName>
</protein>
<dbReference type="Gene3D" id="3.10.450.50">
    <property type="match status" value="2"/>
</dbReference>
<dbReference type="SUPFAM" id="SSF54427">
    <property type="entry name" value="NTF2-like"/>
    <property type="match status" value="2"/>
</dbReference>
<dbReference type="OrthoDB" id="2769928at2"/>
<dbReference type="PANTHER" id="PTHR38436:SF1">
    <property type="entry name" value="ESTER CYCLASE"/>
    <property type="match status" value="1"/>
</dbReference>
<evidence type="ECO:0000313" key="2">
    <source>
        <dbReference type="EMBL" id="RJT90456.1"/>
    </source>
</evidence>
<dbReference type="GO" id="GO:0030638">
    <property type="term" value="P:polyketide metabolic process"/>
    <property type="evidence" value="ECO:0007669"/>
    <property type="project" value="InterPro"/>
</dbReference>
<dbReference type="AlphaFoldDB" id="A0A3A5MWS6"/>
<proteinExistence type="predicted"/>
<dbReference type="EMBL" id="QZVS01000060">
    <property type="protein sequence ID" value="RJT90456.1"/>
    <property type="molecule type" value="Genomic_DNA"/>
</dbReference>
<accession>A0A3A5MWS6</accession>
<evidence type="ECO:0000313" key="3">
    <source>
        <dbReference type="Proteomes" id="UP000272015"/>
    </source>
</evidence>
<organism evidence="2 3">
    <name type="scientific">Cryobacterium melibiosiphilum</name>
    <dbReference type="NCBI Taxonomy" id="995039"/>
    <lineage>
        <taxon>Bacteria</taxon>
        <taxon>Bacillati</taxon>
        <taxon>Actinomycetota</taxon>
        <taxon>Actinomycetes</taxon>
        <taxon>Micrococcales</taxon>
        <taxon>Microbacteriaceae</taxon>
        <taxon>Cryobacterium</taxon>
    </lineage>
</organism>
<dbReference type="InterPro" id="IPR032710">
    <property type="entry name" value="NTF2-like_dom_sf"/>
</dbReference>
<dbReference type="Pfam" id="PF07366">
    <property type="entry name" value="SnoaL"/>
    <property type="match status" value="1"/>
</dbReference>
<reference evidence="2 3" key="1">
    <citation type="submission" date="2018-09" db="EMBL/GenBank/DDBJ databases">
        <title>Novel species of Cryobacterium.</title>
        <authorList>
            <person name="Liu Q."/>
            <person name="Xin Y.-H."/>
        </authorList>
    </citation>
    <scope>NUCLEOTIDE SEQUENCE [LARGE SCALE GENOMIC DNA]</scope>
    <source>
        <strain evidence="2 3">Hh39</strain>
    </source>
</reference>
<evidence type="ECO:0000256" key="1">
    <source>
        <dbReference type="SAM" id="MobiDB-lite"/>
    </source>
</evidence>
<feature type="compositionally biased region" description="Polar residues" evidence="1">
    <location>
        <begin position="22"/>
        <end position="35"/>
    </location>
</feature>
<dbReference type="Proteomes" id="UP000272015">
    <property type="component" value="Unassembled WGS sequence"/>
</dbReference>
<gene>
    <name evidence="2" type="ORF">D6T64_03975</name>
</gene>
<name>A0A3A5MWS6_9MICO</name>
<comment type="caution">
    <text evidence="2">The sequence shown here is derived from an EMBL/GenBank/DDBJ whole genome shotgun (WGS) entry which is preliminary data.</text>
</comment>
<keyword evidence="3" id="KW-1185">Reference proteome</keyword>